<protein>
    <submittedName>
        <fullName evidence="1">Uncharacterized protein</fullName>
    </submittedName>
</protein>
<dbReference type="Proteomes" id="UP000003781">
    <property type="component" value="Unassembled WGS sequence"/>
</dbReference>
<dbReference type="AlphaFoldDB" id="A3IHM0"/>
<evidence type="ECO:0000313" key="2">
    <source>
        <dbReference type="Proteomes" id="UP000003781"/>
    </source>
</evidence>
<name>A3IHM0_9CHRO</name>
<proteinExistence type="predicted"/>
<keyword evidence="2" id="KW-1185">Reference proteome</keyword>
<evidence type="ECO:0000313" key="1">
    <source>
        <dbReference type="EMBL" id="EAZ93302.1"/>
    </source>
</evidence>
<organism evidence="1 2">
    <name type="scientific">Crocosphaera chwakensis CCY0110</name>
    <dbReference type="NCBI Taxonomy" id="391612"/>
    <lineage>
        <taxon>Bacteria</taxon>
        <taxon>Bacillati</taxon>
        <taxon>Cyanobacteriota</taxon>
        <taxon>Cyanophyceae</taxon>
        <taxon>Oscillatoriophycideae</taxon>
        <taxon>Chroococcales</taxon>
        <taxon>Aphanothecaceae</taxon>
        <taxon>Crocosphaera</taxon>
        <taxon>Crocosphaera chwakensis</taxon>
    </lineage>
</organism>
<gene>
    <name evidence="1" type="ORF">CY0110_15942</name>
</gene>
<accession>A3IHM0</accession>
<comment type="caution">
    <text evidence="1">The sequence shown here is derived from an EMBL/GenBank/DDBJ whole genome shotgun (WGS) entry which is preliminary data.</text>
</comment>
<sequence>MLLFKVNFFFFGIEMPAKQLAETFTF</sequence>
<dbReference type="EMBL" id="AAXW01000002">
    <property type="protein sequence ID" value="EAZ93302.1"/>
    <property type="molecule type" value="Genomic_DNA"/>
</dbReference>
<reference evidence="1 2" key="1">
    <citation type="submission" date="2007-03" db="EMBL/GenBank/DDBJ databases">
        <authorList>
            <person name="Stal L."/>
            <person name="Ferriera S."/>
            <person name="Johnson J."/>
            <person name="Kravitz S."/>
            <person name="Beeson K."/>
            <person name="Sutton G."/>
            <person name="Rogers Y.-H."/>
            <person name="Friedman R."/>
            <person name="Frazier M."/>
            <person name="Venter J.C."/>
        </authorList>
    </citation>
    <scope>NUCLEOTIDE SEQUENCE [LARGE SCALE GENOMIC DNA]</scope>
    <source>
        <strain evidence="1 2">CCY0110</strain>
    </source>
</reference>